<dbReference type="InterPro" id="IPR011032">
    <property type="entry name" value="GroES-like_sf"/>
</dbReference>
<evidence type="ECO:0000313" key="2">
    <source>
        <dbReference type="EMBL" id="PGG97396.1"/>
    </source>
</evidence>
<accession>A0A2B7WLC4</accession>
<name>A0A2B7WLC4_9EURO</name>
<keyword evidence="3" id="KW-1185">Reference proteome</keyword>
<dbReference type="Pfam" id="PF08240">
    <property type="entry name" value="ADH_N"/>
    <property type="match status" value="1"/>
</dbReference>
<dbReference type="Proteomes" id="UP000223968">
    <property type="component" value="Unassembled WGS sequence"/>
</dbReference>
<dbReference type="STRING" id="1447875.A0A2B7WLC4"/>
<dbReference type="Gene3D" id="3.90.180.10">
    <property type="entry name" value="Medium-chain alcohol dehydrogenases, catalytic domain"/>
    <property type="match status" value="1"/>
</dbReference>
<dbReference type="OrthoDB" id="10257049at2759"/>
<dbReference type="EMBL" id="PDNB01000249">
    <property type="protein sequence ID" value="PGG97396.1"/>
    <property type="molecule type" value="Genomic_DNA"/>
</dbReference>
<comment type="caution">
    <text evidence="2">The sequence shown here is derived from an EMBL/GenBank/DDBJ whole genome shotgun (WGS) entry which is preliminary data.</text>
</comment>
<evidence type="ECO:0000259" key="1">
    <source>
        <dbReference type="Pfam" id="PF08240"/>
    </source>
</evidence>
<reference evidence="2 3" key="1">
    <citation type="submission" date="2017-10" db="EMBL/GenBank/DDBJ databases">
        <title>Comparative genomics in systemic dimorphic fungi from Ajellomycetaceae.</title>
        <authorList>
            <person name="Munoz J.F."/>
            <person name="Mcewen J.G."/>
            <person name="Clay O.K."/>
            <person name="Cuomo C.A."/>
        </authorList>
    </citation>
    <scope>NUCLEOTIDE SEQUENCE [LARGE SCALE GENOMIC DNA]</scope>
    <source>
        <strain evidence="2 3">UAMH5409</strain>
    </source>
</reference>
<gene>
    <name evidence="2" type="ORF">AJ79_09208</name>
</gene>
<proteinExistence type="predicted"/>
<dbReference type="InterPro" id="IPR013154">
    <property type="entry name" value="ADH-like_N"/>
</dbReference>
<dbReference type="SUPFAM" id="SSF50129">
    <property type="entry name" value="GroES-like"/>
    <property type="match status" value="1"/>
</dbReference>
<protein>
    <recommendedName>
        <fullName evidence="1">Alcohol dehydrogenase-like N-terminal domain-containing protein</fullName>
    </recommendedName>
</protein>
<organism evidence="2 3">
    <name type="scientific">Helicocarpus griseus UAMH5409</name>
    <dbReference type="NCBI Taxonomy" id="1447875"/>
    <lineage>
        <taxon>Eukaryota</taxon>
        <taxon>Fungi</taxon>
        <taxon>Dikarya</taxon>
        <taxon>Ascomycota</taxon>
        <taxon>Pezizomycotina</taxon>
        <taxon>Eurotiomycetes</taxon>
        <taxon>Eurotiomycetidae</taxon>
        <taxon>Onygenales</taxon>
        <taxon>Ajellomycetaceae</taxon>
        <taxon>Helicocarpus</taxon>
    </lineage>
</organism>
<evidence type="ECO:0000313" key="3">
    <source>
        <dbReference type="Proteomes" id="UP000223968"/>
    </source>
</evidence>
<feature type="domain" description="Alcohol dehydrogenase-like N-terminal" evidence="1">
    <location>
        <begin position="24"/>
        <end position="67"/>
    </location>
</feature>
<sequence>MPPLSPSRAVPCLWASGVTPEPSPNNVLIEVEAVALNPCDYYQQGYGIPPVLIYPAVIGCDAAQMVVK</sequence>
<dbReference type="AlphaFoldDB" id="A0A2B7WLC4"/>